<evidence type="ECO:0000256" key="8">
    <source>
        <dbReference type="ARBA" id="ARBA00023242"/>
    </source>
</evidence>
<evidence type="ECO:0000256" key="2">
    <source>
        <dbReference type="ARBA" id="ARBA00022723"/>
    </source>
</evidence>
<dbReference type="GO" id="GO:0000981">
    <property type="term" value="F:DNA-binding transcription factor activity, RNA polymerase II-specific"/>
    <property type="evidence" value="ECO:0007669"/>
    <property type="project" value="TreeGrafter"/>
</dbReference>
<evidence type="ECO:0000256" key="5">
    <source>
        <dbReference type="ARBA" id="ARBA00022833"/>
    </source>
</evidence>
<keyword evidence="5" id="KW-0862">Zinc</keyword>
<evidence type="ECO:0000256" key="7">
    <source>
        <dbReference type="ARBA" id="ARBA00023163"/>
    </source>
</evidence>
<dbReference type="GO" id="GO:0008270">
    <property type="term" value="F:zinc ion binding"/>
    <property type="evidence" value="ECO:0007669"/>
    <property type="project" value="UniProtKB-KW"/>
</dbReference>
<dbReference type="FunFam" id="3.30.160.60:FF:000125">
    <property type="entry name" value="Putative zinc finger protein 143"/>
    <property type="match status" value="1"/>
</dbReference>
<dbReference type="Proteomes" id="UP001328107">
    <property type="component" value="Unassembled WGS sequence"/>
</dbReference>
<gene>
    <name evidence="11" type="ORF">PMAYCL1PPCAC_26775</name>
</gene>
<comment type="caution">
    <text evidence="11">The sequence shown here is derived from an EMBL/GenBank/DDBJ whole genome shotgun (WGS) entry which is preliminary data.</text>
</comment>
<sequence length="388" mass="43300">VCSSMGDGRLRSPSLWDDINPPSFPRYSPPSPSLVARNLSFTHDEIIDSRLGKGDHPSIEFNHYRSDLVPSARSRRPRVVVRKFPLSVIVKRQCAVLPLEPPTMRPLAAAPGAWSPAKVLLRISESEGDQSVETDAWAFHEHDPPLGADLLEDERHPHLMESSADPSLFSPSDYGDHDEDVDGVWPSWDVKDEPADMPEAPEDLQCPLADLEPADEEPVAPILPMEPLEPIADCFDTDAPMSEVVERSLVFHGEELAQPARTIDTGYPCPEKNCQSVLATLTALRKHRLVHAPKIFACSMCDRAFAERTKLNRHERSHTGEKPYKCPVTGCGKVFAHNFNLNSHLKLHNDERPFVCGVCGRSFAKNSNLRVHAVTHSRPKLVRKSRKH</sequence>
<reference evidence="12" key="1">
    <citation type="submission" date="2022-10" db="EMBL/GenBank/DDBJ databases">
        <title>Genome assembly of Pristionchus species.</title>
        <authorList>
            <person name="Yoshida K."/>
            <person name="Sommer R.J."/>
        </authorList>
    </citation>
    <scope>NUCLEOTIDE SEQUENCE [LARGE SCALE GENOMIC DNA]</scope>
    <source>
        <strain evidence="12">RS5460</strain>
    </source>
</reference>
<keyword evidence="2" id="KW-0479">Metal-binding</keyword>
<proteinExistence type="predicted"/>
<evidence type="ECO:0000256" key="3">
    <source>
        <dbReference type="ARBA" id="ARBA00022737"/>
    </source>
</evidence>
<feature type="non-terminal residue" evidence="11">
    <location>
        <position position="1"/>
    </location>
</feature>
<comment type="subcellular location">
    <subcellularLocation>
        <location evidence="1">Nucleus</location>
    </subcellularLocation>
</comment>
<dbReference type="FunFam" id="3.30.160.60:FF:001818">
    <property type="entry name" value="GDNF-inducible zinc finger protein 1 isoform X1"/>
    <property type="match status" value="1"/>
</dbReference>
<feature type="domain" description="C2H2-type" evidence="10">
    <location>
        <begin position="296"/>
        <end position="323"/>
    </location>
</feature>
<accession>A0AAN5IA11</accession>
<dbReference type="GO" id="GO:0000785">
    <property type="term" value="C:chromatin"/>
    <property type="evidence" value="ECO:0007669"/>
    <property type="project" value="TreeGrafter"/>
</dbReference>
<evidence type="ECO:0000313" key="11">
    <source>
        <dbReference type="EMBL" id="GMR56580.1"/>
    </source>
</evidence>
<dbReference type="Pfam" id="PF00096">
    <property type="entry name" value="zf-C2H2"/>
    <property type="match status" value="3"/>
</dbReference>
<keyword evidence="12" id="KW-1185">Reference proteome</keyword>
<dbReference type="Gene3D" id="3.30.160.60">
    <property type="entry name" value="Classic Zinc Finger"/>
    <property type="match status" value="3"/>
</dbReference>
<dbReference type="PROSITE" id="PS00028">
    <property type="entry name" value="ZINC_FINGER_C2H2_1"/>
    <property type="match status" value="3"/>
</dbReference>
<dbReference type="InterPro" id="IPR036236">
    <property type="entry name" value="Znf_C2H2_sf"/>
</dbReference>
<evidence type="ECO:0000256" key="9">
    <source>
        <dbReference type="PROSITE-ProRule" id="PRU00042"/>
    </source>
</evidence>
<dbReference type="PROSITE" id="PS50157">
    <property type="entry name" value="ZINC_FINGER_C2H2_2"/>
    <property type="match status" value="3"/>
</dbReference>
<dbReference type="EMBL" id="BTRK01000006">
    <property type="protein sequence ID" value="GMR56580.1"/>
    <property type="molecule type" value="Genomic_DNA"/>
</dbReference>
<name>A0AAN5IA11_9BILA</name>
<dbReference type="SMART" id="SM00355">
    <property type="entry name" value="ZnF_C2H2"/>
    <property type="match status" value="4"/>
</dbReference>
<dbReference type="FunFam" id="3.30.160.60:FF:001289">
    <property type="entry name" value="Zinc finger protein 574"/>
    <property type="match status" value="1"/>
</dbReference>
<dbReference type="GO" id="GO:0005667">
    <property type="term" value="C:transcription regulator complex"/>
    <property type="evidence" value="ECO:0007669"/>
    <property type="project" value="TreeGrafter"/>
</dbReference>
<organism evidence="11 12">
    <name type="scientific">Pristionchus mayeri</name>
    <dbReference type="NCBI Taxonomy" id="1317129"/>
    <lineage>
        <taxon>Eukaryota</taxon>
        <taxon>Metazoa</taxon>
        <taxon>Ecdysozoa</taxon>
        <taxon>Nematoda</taxon>
        <taxon>Chromadorea</taxon>
        <taxon>Rhabditida</taxon>
        <taxon>Rhabditina</taxon>
        <taxon>Diplogasteromorpha</taxon>
        <taxon>Diplogasteroidea</taxon>
        <taxon>Neodiplogasteridae</taxon>
        <taxon>Pristionchus</taxon>
    </lineage>
</organism>
<dbReference type="SUPFAM" id="SSF57667">
    <property type="entry name" value="beta-beta-alpha zinc fingers"/>
    <property type="match status" value="1"/>
</dbReference>
<evidence type="ECO:0000259" key="10">
    <source>
        <dbReference type="PROSITE" id="PS50157"/>
    </source>
</evidence>
<keyword evidence="4 9" id="KW-0863">Zinc-finger</keyword>
<evidence type="ECO:0000256" key="6">
    <source>
        <dbReference type="ARBA" id="ARBA00023015"/>
    </source>
</evidence>
<dbReference type="AlphaFoldDB" id="A0AAN5IA11"/>
<evidence type="ECO:0000256" key="1">
    <source>
        <dbReference type="ARBA" id="ARBA00004123"/>
    </source>
</evidence>
<keyword evidence="7" id="KW-0804">Transcription</keyword>
<dbReference type="PANTHER" id="PTHR14003">
    <property type="entry name" value="TRANSCRIPTIONAL REPRESSOR PROTEIN YY"/>
    <property type="match status" value="1"/>
</dbReference>
<dbReference type="GO" id="GO:0031519">
    <property type="term" value="C:PcG protein complex"/>
    <property type="evidence" value="ECO:0007669"/>
    <property type="project" value="TreeGrafter"/>
</dbReference>
<keyword evidence="3" id="KW-0677">Repeat</keyword>
<protein>
    <recommendedName>
        <fullName evidence="10">C2H2-type domain-containing protein</fullName>
    </recommendedName>
</protein>
<dbReference type="InterPro" id="IPR013087">
    <property type="entry name" value="Znf_C2H2_type"/>
</dbReference>
<keyword evidence="6" id="KW-0805">Transcription regulation</keyword>
<dbReference type="PANTHER" id="PTHR14003:SF19">
    <property type="entry name" value="YY2 TRANSCRIPTION FACTOR"/>
    <property type="match status" value="1"/>
</dbReference>
<keyword evidence="8" id="KW-0539">Nucleus</keyword>
<evidence type="ECO:0000313" key="12">
    <source>
        <dbReference type="Proteomes" id="UP001328107"/>
    </source>
</evidence>
<evidence type="ECO:0000256" key="4">
    <source>
        <dbReference type="ARBA" id="ARBA00022771"/>
    </source>
</evidence>
<feature type="domain" description="C2H2-type" evidence="10">
    <location>
        <begin position="324"/>
        <end position="353"/>
    </location>
</feature>
<feature type="domain" description="C2H2-type" evidence="10">
    <location>
        <begin position="354"/>
        <end position="381"/>
    </location>
</feature>
<dbReference type="GO" id="GO:0000978">
    <property type="term" value="F:RNA polymerase II cis-regulatory region sequence-specific DNA binding"/>
    <property type="evidence" value="ECO:0007669"/>
    <property type="project" value="TreeGrafter"/>
</dbReference>